<dbReference type="SUPFAM" id="SSF46689">
    <property type="entry name" value="Homeodomain-like"/>
    <property type="match status" value="1"/>
</dbReference>
<name>A0ABU2L8Y3_9ACTN</name>
<dbReference type="InterPro" id="IPR036271">
    <property type="entry name" value="Tet_transcr_reg_TetR-rel_C_sf"/>
</dbReference>
<dbReference type="Gene3D" id="1.10.357.10">
    <property type="entry name" value="Tetracycline Repressor, domain 2"/>
    <property type="match status" value="1"/>
</dbReference>
<feature type="domain" description="HTH tetR-type" evidence="4">
    <location>
        <begin position="22"/>
        <end position="83"/>
    </location>
</feature>
<dbReference type="Proteomes" id="UP001183388">
    <property type="component" value="Unassembled WGS sequence"/>
</dbReference>
<feature type="DNA-binding region" description="H-T-H motif" evidence="2">
    <location>
        <begin position="46"/>
        <end position="65"/>
    </location>
</feature>
<evidence type="ECO:0000313" key="6">
    <source>
        <dbReference type="Proteomes" id="UP001183388"/>
    </source>
</evidence>
<evidence type="ECO:0000256" key="3">
    <source>
        <dbReference type="SAM" id="MobiDB-lite"/>
    </source>
</evidence>
<dbReference type="InterPro" id="IPR009057">
    <property type="entry name" value="Homeodomain-like_sf"/>
</dbReference>
<dbReference type="InterPro" id="IPR041490">
    <property type="entry name" value="KstR2_TetR_C"/>
</dbReference>
<dbReference type="InterPro" id="IPR001647">
    <property type="entry name" value="HTH_TetR"/>
</dbReference>
<feature type="region of interest" description="Disordered" evidence="3">
    <location>
        <begin position="1"/>
        <end position="22"/>
    </location>
</feature>
<protein>
    <submittedName>
        <fullName evidence="5">TetR/AcrR family transcriptional regulator</fullName>
    </submittedName>
</protein>
<proteinExistence type="predicted"/>
<dbReference type="RefSeq" id="WP_311630976.1">
    <property type="nucleotide sequence ID" value="NZ_JAVREN010000017.1"/>
</dbReference>
<evidence type="ECO:0000256" key="2">
    <source>
        <dbReference type="PROSITE-ProRule" id="PRU00335"/>
    </source>
</evidence>
<dbReference type="PANTHER" id="PTHR30055:SF226">
    <property type="entry name" value="HTH-TYPE TRANSCRIPTIONAL REGULATOR PKSA"/>
    <property type="match status" value="1"/>
</dbReference>
<evidence type="ECO:0000256" key="1">
    <source>
        <dbReference type="ARBA" id="ARBA00023125"/>
    </source>
</evidence>
<keyword evidence="1 2" id="KW-0238">DNA-binding</keyword>
<accession>A0ABU2L8Y3</accession>
<dbReference type="Gene3D" id="1.10.10.60">
    <property type="entry name" value="Homeodomain-like"/>
    <property type="match status" value="1"/>
</dbReference>
<dbReference type="Pfam" id="PF17932">
    <property type="entry name" value="TetR_C_24"/>
    <property type="match status" value="1"/>
</dbReference>
<dbReference type="PANTHER" id="PTHR30055">
    <property type="entry name" value="HTH-TYPE TRANSCRIPTIONAL REGULATOR RUTR"/>
    <property type="match status" value="1"/>
</dbReference>
<dbReference type="SUPFAM" id="SSF48498">
    <property type="entry name" value="Tetracyclin repressor-like, C-terminal domain"/>
    <property type="match status" value="1"/>
</dbReference>
<dbReference type="PROSITE" id="PS50977">
    <property type="entry name" value="HTH_TETR_2"/>
    <property type="match status" value="1"/>
</dbReference>
<keyword evidence="6" id="KW-1185">Reference proteome</keyword>
<reference evidence="6" key="1">
    <citation type="submission" date="2023-07" db="EMBL/GenBank/DDBJ databases">
        <title>30 novel species of actinomycetes from the DSMZ collection.</title>
        <authorList>
            <person name="Nouioui I."/>
        </authorList>
    </citation>
    <scope>NUCLEOTIDE SEQUENCE [LARGE SCALE GENOMIC DNA]</scope>
    <source>
        <strain evidence="6">DSM 44917</strain>
    </source>
</reference>
<organism evidence="5 6">
    <name type="scientific">Streptomyces boetiae</name>
    <dbReference type="NCBI Taxonomy" id="3075541"/>
    <lineage>
        <taxon>Bacteria</taxon>
        <taxon>Bacillati</taxon>
        <taxon>Actinomycetota</taxon>
        <taxon>Actinomycetes</taxon>
        <taxon>Kitasatosporales</taxon>
        <taxon>Streptomycetaceae</taxon>
        <taxon>Streptomyces</taxon>
    </lineage>
</organism>
<dbReference type="EMBL" id="JAVREN010000017">
    <property type="protein sequence ID" value="MDT0308024.1"/>
    <property type="molecule type" value="Genomic_DNA"/>
</dbReference>
<evidence type="ECO:0000313" key="5">
    <source>
        <dbReference type="EMBL" id="MDT0308024.1"/>
    </source>
</evidence>
<dbReference type="InterPro" id="IPR050109">
    <property type="entry name" value="HTH-type_TetR-like_transc_reg"/>
</dbReference>
<sequence length="214" mass="23920">MPGAARRSTRPYGGKSPEERRAERRRRLLDAALQLFGDEPGYRASSVAAVCARADLSTRQFYEEFRNLEDVLVQLHREGNARAAEAAAEALARAADAGYAERAVEAFRAYARVVADDPRRVRVMFVEVVGVSADLERRRLETRRTWAELVLAEVKLAIERGEVPSRDYRLTVHAFISAVNGLLYDWSAGYIQATLDEVLDELVTILVGAIERQG</sequence>
<dbReference type="Pfam" id="PF00440">
    <property type="entry name" value="TetR_N"/>
    <property type="match status" value="1"/>
</dbReference>
<comment type="caution">
    <text evidence="5">The sequence shown here is derived from an EMBL/GenBank/DDBJ whole genome shotgun (WGS) entry which is preliminary data.</text>
</comment>
<gene>
    <name evidence="5" type="ORF">RM780_13760</name>
</gene>
<evidence type="ECO:0000259" key="4">
    <source>
        <dbReference type="PROSITE" id="PS50977"/>
    </source>
</evidence>